<dbReference type="PANTHER" id="PTHR47961:SF6">
    <property type="entry name" value="DNA-DIRECTED DNA POLYMERASE"/>
    <property type="match status" value="1"/>
</dbReference>
<evidence type="ECO:0000313" key="6">
    <source>
        <dbReference type="EMBL" id="GFH17426.1"/>
    </source>
</evidence>
<dbReference type="Proteomes" id="UP000485058">
    <property type="component" value="Unassembled WGS sequence"/>
</dbReference>
<dbReference type="GO" id="GO:0004386">
    <property type="term" value="F:helicase activity"/>
    <property type="evidence" value="ECO:0007669"/>
    <property type="project" value="UniProtKB-KW"/>
</dbReference>
<dbReference type="Pfam" id="PF00270">
    <property type="entry name" value="DEAD"/>
    <property type="match status" value="1"/>
</dbReference>
<dbReference type="GO" id="GO:0003676">
    <property type="term" value="F:nucleic acid binding"/>
    <property type="evidence" value="ECO:0007669"/>
    <property type="project" value="InterPro"/>
</dbReference>
<dbReference type="SUPFAM" id="SSF52540">
    <property type="entry name" value="P-loop containing nucleoside triphosphate hydrolases"/>
    <property type="match status" value="1"/>
</dbReference>
<keyword evidence="1" id="KW-0547">Nucleotide-binding</keyword>
<proteinExistence type="predicted"/>
<dbReference type="GO" id="GO:0005524">
    <property type="term" value="F:ATP binding"/>
    <property type="evidence" value="ECO:0007669"/>
    <property type="project" value="UniProtKB-KW"/>
</dbReference>
<dbReference type="Gene3D" id="3.40.50.300">
    <property type="entry name" value="P-loop containing nucleotide triphosphate hydrolases"/>
    <property type="match status" value="1"/>
</dbReference>
<name>A0A699ZE25_HAELA</name>
<evidence type="ECO:0000259" key="5">
    <source>
        <dbReference type="PROSITE" id="PS51192"/>
    </source>
</evidence>
<reference evidence="6 7" key="1">
    <citation type="submission" date="2020-02" db="EMBL/GenBank/DDBJ databases">
        <title>Draft genome sequence of Haematococcus lacustris strain NIES-144.</title>
        <authorList>
            <person name="Morimoto D."/>
            <person name="Nakagawa S."/>
            <person name="Yoshida T."/>
            <person name="Sawayama S."/>
        </authorList>
    </citation>
    <scope>NUCLEOTIDE SEQUENCE [LARGE SCALE GENOMIC DNA]</scope>
    <source>
        <strain evidence="6 7">NIES-144</strain>
    </source>
</reference>
<organism evidence="6 7">
    <name type="scientific">Haematococcus lacustris</name>
    <name type="common">Green alga</name>
    <name type="synonym">Haematococcus pluvialis</name>
    <dbReference type="NCBI Taxonomy" id="44745"/>
    <lineage>
        <taxon>Eukaryota</taxon>
        <taxon>Viridiplantae</taxon>
        <taxon>Chlorophyta</taxon>
        <taxon>core chlorophytes</taxon>
        <taxon>Chlorophyceae</taxon>
        <taxon>CS clade</taxon>
        <taxon>Chlamydomonadales</taxon>
        <taxon>Haematococcaceae</taxon>
        <taxon>Haematococcus</taxon>
    </lineage>
</organism>
<protein>
    <recommendedName>
        <fullName evidence="5">Helicase ATP-binding domain-containing protein</fullName>
    </recommendedName>
</protein>
<dbReference type="InterPro" id="IPR050474">
    <property type="entry name" value="Hel308_SKI2-like"/>
</dbReference>
<dbReference type="InterPro" id="IPR011545">
    <property type="entry name" value="DEAD/DEAH_box_helicase_dom"/>
</dbReference>
<dbReference type="AlphaFoldDB" id="A0A699ZE25"/>
<dbReference type="SMART" id="SM00487">
    <property type="entry name" value="DEXDc"/>
    <property type="match status" value="1"/>
</dbReference>
<keyword evidence="3" id="KW-0347">Helicase</keyword>
<comment type="caution">
    <text evidence="6">The sequence shown here is derived from an EMBL/GenBank/DDBJ whole genome shotgun (WGS) entry which is preliminary data.</text>
</comment>
<dbReference type="InterPro" id="IPR014001">
    <property type="entry name" value="Helicase_ATP-bd"/>
</dbReference>
<accession>A0A699ZE25</accession>
<evidence type="ECO:0000256" key="4">
    <source>
        <dbReference type="ARBA" id="ARBA00022840"/>
    </source>
</evidence>
<keyword evidence="2" id="KW-0378">Hydrolase</keyword>
<sequence length="220" mass="24386">MRKLADYLPQEIVQVYQDEFGMKRDLYEWQAECLMTPGVLHGSNLVFCAPTSAGKTIVYEILALRRLLTTGKPFMLVLPTVVLCAQKAAALEKLLKPMKRQVKSFYGGLGSGTYFEHDTGAIVCTIEKANMMVNRMLEEDSLGQLGALVVDELHMVGDDDRGYLLELLLTKLRYATFTMTVDREEDMGCGGGGREEGVQVVGMSATMPNVDQVGHQQLQL</sequence>
<keyword evidence="7" id="KW-1185">Reference proteome</keyword>
<dbReference type="InterPro" id="IPR027417">
    <property type="entry name" value="P-loop_NTPase"/>
</dbReference>
<gene>
    <name evidence="6" type="ORF">HaLaN_14063</name>
</gene>
<evidence type="ECO:0000256" key="2">
    <source>
        <dbReference type="ARBA" id="ARBA00022801"/>
    </source>
</evidence>
<dbReference type="PANTHER" id="PTHR47961">
    <property type="entry name" value="DNA POLYMERASE THETA, PUTATIVE (AFU_ORTHOLOGUE AFUA_1G05260)-RELATED"/>
    <property type="match status" value="1"/>
</dbReference>
<evidence type="ECO:0000313" key="7">
    <source>
        <dbReference type="Proteomes" id="UP000485058"/>
    </source>
</evidence>
<evidence type="ECO:0000256" key="1">
    <source>
        <dbReference type="ARBA" id="ARBA00022741"/>
    </source>
</evidence>
<evidence type="ECO:0000256" key="3">
    <source>
        <dbReference type="ARBA" id="ARBA00022806"/>
    </source>
</evidence>
<keyword evidence="4" id="KW-0067">ATP-binding</keyword>
<feature type="domain" description="Helicase ATP-binding" evidence="5">
    <location>
        <begin position="36"/>
        <end position="220"/>
    </location>
</feature>
<dbReference type="EMBL" id="BLLF01001146">
    <property type="protein sequence ID" value="GFH17426.1"/>
    <property type="molecule type" value="Genomic_DNA"/>
</dbReference>
<dbReference type="GO" id="GO:0016787">
    <property type="term" value="F:hydrolase activity"/>
    <property type="evidence" value="ECO:0007669"/>
    <property type="project" value="UniProtKB-KW"/>
</dbReference>
<dbReference type="PROSITE" id="PS51192">
    <property type="entry name" value="HELICASE_ATP_BIND_1"/>
    <property type="match status" value="1"/>
</dbReference>